<keyword evidence="2" id="KW-0808">Transferase</keyword>
<gene>
    <name evidence="4" type="ORF">POM88_034179</name>
</gene>
<comment type="similarity">
    <text evidence="1">Belongs to the plant acyltransferase family.</text>
</comment>
<dbReference type="Gene3D" id="3.30.559.10">
    <property type="entry name" value="Chloramphenicol acetyltransferase-like domain"/>
    <property type="match status" value="1"/>
</dbReference>
<evidence type="ECO:0000256" key="1">
    <source>
        <dbReference type="ARBA" id="ARBA00009861"/>
    </source>
</evidence>
<keyword evidence="5" id="KW-1185">Reference proteome</keyword>
<proteinExistence type="inferred from homology"/>
<organism evidence="4 5">
    <name type="scientific">Heracleum sosnowskyi</name>
    <dbReference type="NCBI Taxonomy" id="360622"/>
    <lineage>
        <taxon>Eukaryota</taxon>
        <taxon>Viridiplantae</taxon>
        <taxon>Streptophyta</taxon>
        <taxon>Embryophyta</taxon>
        <taxon>Tracheophyta</taxon>
        <taxon>Spermatophyta</taxon>
        <taxon>Magnoliopsida</taxon>
        <taxon>eudicotyledons</taxon>
        <taxon>Gunneridae</taxon>
        <taxon>Pentapetalae</taxon>
        <taxon>asterids</taxon>
        <taxon>campanulids</taxon>
        <taxon>Apiales</taxon>
        <taxon>Apiaceae</taxon>
        <taxon>Apioideae</taxon>
        <taxon>apioid superclade</taxon>
        <taxon>Tordylieae</taxon>
        <taxon>Tordyliinae</taxon>
        <taxon>Heracleum</taxon>
    </lineage>
</organism>
<dbReference type="AlphaFoldDB" id="A0AAD8MCR3"/>
<protein>
    <submittedName>
        <fullName evidence="4">Uncharacterized protein</fullName>
    </submittedName>
</protein>
<dbReference type="Proteomes" id="UP001237642">
    <property type="component" value="Unassembled WGS sequence"/>
</dbReference>
<dbReference type="InterPro" id="IPR023213">
    <property type="entry name" value="CAT-like_dom_sf"/>
</dbReference>
<dbReference type="PANTHER" id="PTHR31623:SF17">
    <property type="entry name" value="F21J9.9"/>
    <property type="match status" value="1"/>
</dbReference>
<dbReference type="PANTHER" id="PTHR31623">
    <property type="entry name" value="F21J9.9"/>
    <property type="match status" value="1"/>
</dbReference>
<dbReference type="GO" id="GO:0016746">
    <property type="term" value="F:acyltransferase activity"/>
    <property type="evidence" value="ECO:0007669"/>
    <property type="project" value="UniProtKB-KW"/>
</dbReference>
<dbReference type="EMBL" id="JAUIZM010000008">
    <property type="protein sequence ID" value="KAK1368087.1"/>
    <property type="molecule type" value="Genomic_DNA"/>
</dbReference>
<sequence length="127" mass="14440">MKVYPESSLNHICTPTPLSLRNYNLSLMDELAPNVNVPTIFYYSATNQDSTDNVTLRYKHLKSSLSKILTSFHPFAGRFCRDSHLVDCSDQGAVYVEAEVDICLDDLVRQRMNVKAELLNELLPYPV</sequence>
<comment type="caution">
    <text evidence="4">The sequence shown here is derived from an EMBL/GenBank/DDBJ whole genome shotgun (WGS) entry which is preliminary data.</text>
</comment>
<reference evidence="4" key="1">
    <citation type="submission" date="2023-02" db="EMBL/GenBank/DDBJ databases">
        <title>Genome of toxic invasive species Heracleum sosnowskyi carries increased number of genes despite the absence of recent whole-genome duplications.</title>
        <authorList>
            <person name="Schelkunov M."/>
            <person name="Shtratnikova V."/>
            <person name="Makarenko M."/>
            <person name="Klepikova A."/>
            <person name="Omelchenko D."/>
            <person name="Novikova G."/>
            <person name="Obukhova E."/>
            <person name="Bogdanov V."/>
            <person name="Penin A."/>
            <person name="Logacheva M."/>
        </authorList>
    </citation>
    <scope>NUCLEOTIDE SEQUENCE</scope>
    <source>
        <strain evidence="4">Hsosn_3</strain>
        <tissue evidence="4">Leaf</tissue>
    </source>
</reference>
<keyword evidence="3" id="KW-0012">Acyltransferase</keyword>
<evidence type="ECO:0000313" key="4">
    <source>
        <dbReference type="EMBL" id="KAK1368087.1"/>
    </source>
</evidence>
<evidence type="ECO:0000256" key="2">
    <source>
        <dbReference type="ARBA" id="ARBA00022679"/>
    </source>
</evidence>
<reference evidence="4" key="2">
    <citation type="submission" date="2023-05" db="EMBL/GenBank/DDBJ databases">
        <authorList>
            <person name="Schelkunov M.I."/>
        </authorList>
    </citation>
    <scope>NUCLEOTIDE SEQUENCE</scope>
    <source>
        <strain evidence="4">Hsosn_3</strain>
        <tissue evidence="4">Leaf</tissue>
    </source>
</reference>
<dbReference type="Pfam" id="PF02458">
    <property type="entry name" value="Transferase"/>
    <property type="match status" value="1"/>
</dbReference>
<accession>A0AAD8MCR3</accession>
<evidence type="ECO:0000313" key="5">
    <source>
        <dbReference type="Proteomes" id="UP001237642"/>
    </source>
</evidence>
<evidence type="ECO:0000256" key="3">
    <source>
        <dbReference type="ARBA" id="ARBA00023315"/>
    </source>
</evidence>
<name>A0AAD8MCR3_9APIA</name>